<protein>
    <recommendedName>
        <fullName evidence="16">EF-hand domain-containing protein</fullName>
    </recommendedName>
</protein>
<evidence type="ECO:0000313" key="17">
    <source>
        <dbReference type="EMBL" id="KAF4670156.1"/>
    </source>
</evidence>
<feature type="transmembrane region" description="Helical" evidence="15">
    <location>
        <begin position="523"/>
        <end position="542"/>
    </location>
</feature>
<dbReference type="Gene3D" id="3.30.1140.40">
    <property type="entry name" value="Tctex-1"/>
    <property type="match status" value="1"/>
</dbReference>
<feature type="compositionally biased region" description="Basic and acidic residues" evidence="14">
    <location>
        <begin position="835"/>
        <end position="846"/>
    </location>
</feature>
<feature type="region of interest" description="Disordered" evidence="14">
    <location>
        <begin position="879"/>
        <end position="924"/>
    </location>
</feature>
<feature type="transmembrane region" description="Helical" evidence="15">
    <location>
        <begin position="554"/>
        <end position="579"/>
    </location>
</feature>
<accession>A0A7J6MFG7</accession>
<dbReference type="GO" id="GO:0008076">
    <property type="term" value="C:voltage-gated potassium channel complex"/>
    <property type="evidence" value="ECO:0007669"/>
    <property type="project" value="InterPro"/>
</dbReference>
<feature type="region of interest" description="Disordered" evidence="14">
    <location>
        <begin position="806"/>
        <end position="867"/>
    </location>
</feature>
<feature type="transmembrane region" description="Helical" evidence="15">
    <location>
        <begin position="1179"/>
        <end position="1200"/>
    </location>
</feature>
<keyword evidence="9 15" id="KW-1133">Transmembrane helix</keyword>
<feature type="transmembrane region" description="Helical" evidence="15">
    <location>
        <begin position="1245"/>
        <end position="1270"/>
    </location>
</feature>
<keyword evidence="4 15" id="KW-0812">Transmembrane</keyword>
<feature type="region of interest" description="Disordered" evidence="14">
    <location>
        <begin position="59"/>
        <end position="78"/>
    </location>
</feature>
<keyword evidence="3" id="KW-0633">Potassium transport</keyword>
<evidence type="ECO:0000256" key="5">
    <source>
        <dbReference type="ARBA" id="ARBA00022826"/>
    </source>
</evidence>
<evidence type="ECO:0000313" key="18">
    <source>
        <dbReference type="Proteomes" id="UP000570595"/>
    </source>
</evidence>
<dbReference type="PANTHER" id="PTHR11537">
    <property type="entry name" value="VOLTAGE-GATED POTASSIUM CHANNEL"/>
    <property type="match status" value="1"/>
</dbReference>
<evidence type="ECO:0000256" key="6">
    <source>
        <dbReference type="ARBA" id="ARBA00022837"/>
    </source>
</evidence>
<feature type="compositionally biased region" description="Basic and acidic residues" evidence="14">
    <location>
        <begin position="900"/>
        <end position="923"/>
    </location>
</feature>
<keyword evidence="8" id="KW-0630">Potassium</keyword>
<evidence type="ECO:0000256" key="2">
    <source>
        <dbReference type="ARBA" id="ARBA00022448"/>
    </source>
</evidence>
<sequence>MAQSAHLEVKLDTLRGKAYASRNANDYCIHANDGSSLQMHGDRPLMDWQLTLRQTRRPLGPFVSPKRPPVLLGSRKRSRSVPEKDLHVDGVYGDCKYGNIADSGPMVRSFAANRIVEKDSVHWQVNLRSDAAGAQGGPRWRRYHQRSAVSFDRIKENAAREDPRNKLQETTPIDRAPDRRMGALPIRYIREDLPYDSVRYPGCEGTGLQNWRHLIHRGKTRTMLRHETTLRGYPDSRSDECISDFLGKKRWHFARTRDHVTEIDSKLKYLSTHSIQSEPRDTPLSRSNRLGGPILINGDEPLGQLKVEGNESEIGDCAGQAQDTTGVQKREVFLSVDTGGRREALYMHLEEPSLTNTSYYVHITYSTLILISVVTAVMITLPVPEQLSPEAYDALNIAENVFNGTFIMELALRLSTAPSLLPALTEPYNWLDLLIVAPYVALWCGVDRDDYKGLRLALFMVPAMRMAKITRNSSGWRLLVTSLSLSMDALRVPMLMLFFLVVWFASILYWLETDLNSADFKTFGSLPHAMWFSIVTISTVGYGDVELATTAGQVVASMLIIIGVSYMAMPLSIIGSTFWDVWTDRDRILIVDKIHQRLSRRQITREQVYNVFTQIDVDNSGGIDMGELEHMLNEEFRLAMPKRNVKNLFRHMDHNGSGKVCFEEFCQCLFPDLAATLVLQRSTTSPTARTPRGSAAAGVEDGRMLTPLGGGKRRTLPLRMGQMVLDTLWGQYEGGDGAEDDDDGSLRGGGPGQHVRNMRISRRGDRWQGQTGRGSASGGNPSDVDEKLREILDILRGRGVDARDLSRATKYSSECSSTQTDTWGSREVGTQTKTTAERERSAERAVVKTSSSSSRAGSRIAQPRKSFARGFREGRLAADPEEQVVAKRVSSVAGQSNRRYSRDERPSRERAAAHGGGRGHEEAQWSAATLADGVAYRSLTRLYDPAKEVAGSIPPSGTFRASSTSSHSRNTRAGILRVSCRRKGSVRLPVDAADACPIEEDSVEGREAARRVSRRLERLEGLSDPIKSSARHLVYAHLEEPSLHWITLNVYRIYNSLIIVSVVTSVLVTLPVPETLSYSTRDGLEVAETAFNVLFLLEILLRLVTSPHLGRALCEPYNWLDLMVVLPYVPLWVGVDRSDNEIVKLILYLVPAMRMLKLTRNSTGWRLLVISLSLSMDALRVPMLMLIFLVTWFASIIYWLEDVTLPDTAPAAAFASLPHAMWFSIVTISTVGYGDVAPATDGGRAISAMLIIVGASYMALPLNIIGSTFWDVWTDRDKLLIIDKIQQRLSRRRITRERLYEVFETMDEDGSGVIDLTEFEHMLNRHFRLGMPTHSILRLFRTIDADGEGRISFDEFCACLFPELVNPELSFPTRASIPRNSRASLGSGERASIMRVVSDGIDPLEAEIEASKAGGGRCLSADGHYLKGLEDAKAAEAAHHRAVLDRLCSLERELESNRRDMQRMAAVVDEIANKLTALTTGNDGQGHGTNARGRMAEDVSAHRGTSHTDGLIDSDSIVLRQRLVAVLIMFPQPSPVLPAAATWANLPQYNGPPQQHGRRAAEDFAAPSSVAAEPGTPNTRRESRFMDQGPTKVPKPAARGMSIYVPRSYATPLGQRGSLTQFTVAPLFTMQQFPSQSEGTEAFQEIQSVPATPLQRASFCRPCSGSSATLMPFSTPRLEASPVGSEPAVDAGTYNYTQRLQKAEEAPRLSISSLPLQGMNSLTDIIRSARGGGGGGGPSLARPPPSASSKGAAAVMPSAGGGGGAMPPPVVVHRVRRLSAEQLGAAGGDPRAAVAAMKAKEAAVRLAVEPREGQAESVGIGSDVSEAGDTSAPMIMESPQLSDSTPTSHTHDDTREVSKLMEENAELRRQLSRLEEEVEELRAELDVKNRLLANADISRSEFLVSSTASGLREPGCSFCSLSIPFSAMVQEITSFVGMEEVTTDLVRQILQATIKTDDEYEAKKAQEWADQIGLKVIAKLKEASDNFKYIVSVTIQEKGAG</sequence>
<feature type="transmembrane region" description="Helical" evidence="15">
    <location>
        <begin position="490"/>
        <end position="511"/>
    </location>
</feature>
<dbReference type="PANTHER" id="PTHR11537:SF254">
    <property type="entry name" value="POTASSIUM VOLTAGE-GATED CHANNEL PROTEIN SHAB"/>
    <property type="match status" value="1"/>
</dbReference>
<name>A0A7J6MFG7_PEROL</name>
<dbReference type="PRINTS" id="PR00169">
    <property type="entry name" value="KCHANNEL"/>
</dbReference>
<dbReference type="InterPro" id="IPR011992">
    <property type="entry name" value="EF-hand-dom_pair"/>
</dbReference>
<dbReference type="SUPFAM" id="SSF81324">
    <property type="entry name" value="Voltage-gated potassium channels"/>
    <property type="match status" value="2"/>
</dbReference>
<evidence type="ECO:0000256" key="8">
    <source>
        <dbReference type="ARBA" id="ARBA00022958"/>
    </source>
</evidence>
<feature type="domain" description="EF-hand" evidence="16">
    <location>
        <begin position="640"/>
        <end position="675"/>
    </location>
</feature>
<dbReference type="GO" id="GO:0005249">
    <property type="term" value="F:voltage-gated potassium channel activity"/>
    <property type="evidence" value="ECO:0007669"/>
    <property type="project" value="InterPro"/>
</dbReference>
<keyword evidence="7" id="KW-0851">Voltage-gated channel</keyword>
<feature type="compositionally biased region" description="Polar residues" evidence="14">
    <location>
        <begin position="809"/>
        <end position="834"/>
    </location>
</feature>
<dbReference type="Gene3D" id="1.20.120.350">
    <property type="entry name" value="Voltage-gated potassium channels. Chain C"/>
    <property type="match status" value="2"/>
</dbReference>
<evidence type="ECO:0000256" key="12">
    <source>
        <dbReference type="ARBA" id="ARBA00023303"/>
    </source>
</evidence>
<feature type="domain" description="EF-hand" evidence="16">
    <location>
        <begin position="1331"/>
        <end position="1366"/>
    </location>
</feature>
<dbReference type="GO" id="GO:0001508">
    <property type="term" value="P:action potential"/>
    <property type="evidence" value="ECO:0007669"/>
    <property type="project" value="TreeGrafter"/>
</dbReference>
<keyword evidence="12" id="KW-0407">Ion channel</keyword>
<feature type="region of interest" description="Disordered" evidence="14">
    <location>
        <begin position="732"/>
        <end position="785"/>
    </location>
</feature>
<dbReference type="PROSITE" id="PS50222">
    <property type="entry name" value="EF_HAND_2"/>
    <property type="match status" value="4"/>
</dbReference>
<comment type="caution">
    <text evidence="17">The sequence shown here is derived from an EMBL/GenBank/DDBJ whole genome shotgun (WGS) entry which is preliminary data.</text>
</comment>
<feature type="region of interest" description="Disordered" evidence="14">
    <location>
        <begin position="682"/>
        <end position="714"/>
    </location>
</feature>
<dbReference type="PRINTS" id="PR01333">
    <property type="entry name" value="2POREKCHANEL"/>
</dbReference>
<proteinExistence type="predicted"/>
<dbReference type="InterPro" id="IPR028325">
    <property type="entry name" value="VG_K_chnl"/>
</dbReference>
<dbReference type="InterPro" id="IPR005821">
    <property type="entry name" value="Ion_trans_dom"/>
</dbReference>
<dbReference type="OrthoDB" id="433309at2759"/>
<keyword evidence="10" id="KW-0406">Ion transport</keyword>
<feature type="region of interest" description="Disordered" evidence="14">
    <location>
        <begin position="1550"/>
        <end position="1597"/>
    </location>
</feature>
<gene>
    <name evidence="17" type="ORF">FOZ61_001584</name>
</gene>
<feature type="domain" description="EF-hand" evidence="16">
    <location>
        <begin position="603"/>
        <end position="638"/>
    </location>
</feature>
<keyword evidence="6" id="KW-0106">Calcium</keyword>
<evidence type="ECO:0000256" key="9">
    <source>
        <dbReference type="ARBA" id="ARBA00022989"/>
    </source>
</evidence>
<feature type="region of interest" description="Disordered" evidence="14">
    <location>
        <begin position="1729"/>
        <end position="1755"/>
    </location>
</feature>
<keyword evidence="11 15" id="KW-0472">Membrane</keyword>
<evidence type="ECO:0000256" key="13">
    <source>
        <dbReference type="SAM" id="Coils"/>
    </source>
</evidence>
<feature type="transmembrane region" description="Helical" evidence="15">
    <location>
        <begin position="1212"/>
        <end position="1233"/>
    </location>
</feature>
<feature type="compositionally biased region" description="Low complexity" evidence="14">
    <location>
        <begin position="682"/>
        <end position="692"/>
    </location>
</feature>
<evidence type="ECO:0000256" key="10">
    <source>
        <dbReference type="ARBA" id="ARBA00023065"/>
    </source>
</evidence>
<dbReference type="GO" id="GO:0005509">
    <property type="term" value="F:calcium ion binding"/>
    <property type="evidence" value="ECO:0007669"/>
    <property type="project" value="InterPro"/>
</dbReference>
<reference evidence="17 18" key="1">
    <citation type="submission" date="2020-04" db="EMBL/GenBank/DDBJ databases">
        <title>Perkinsus olseni comparative genomics.</title>
        <authorList>
            <person name="Bogema D.R."/>
        </authorList>
    </citation>
    <scope>NUCLEOTIDE SEQUENCE [LARGE SCALE GENOMIC DNA]</scope>
    <source>
        <strain evidence="17">ATCC PRA-179</strain>
    </source>
</reference>
<comment type="subcellular location">
    <subcellularLocation>
        <location evidence="1">Membrane</location>
        <topology evidence="1">Multi-pass membrane protein</topology>
    </subcellularLocation>
</comment>
<dbReference type="InterPro" id="IPR005334">
    <property type="entry name" value="Tctex-1-like"/>
</dbReference>
<organism evidence="17 18">
    <name type="scientific">Perkinsus olseni</name>
    <name type="common">Perkinsus atlanticus</name>
    <dbReference type="NCBI Taxonomy" id="32597"/>
    <lineage>
        <taxon>Eukaryota</taxon>
        <taxon>Sar</taxon>
        <taxon>Alveolata</taxon>
        <taxon>Perkinsozoa</taxon>
        <taxon>Perkinsea</taxon>
        <taxon>Perkinsida</taxon>
        <taxon>Perkinsidae</taxon>
        <taxon>Perkinsus</taxon>
    </lineage>
</organism>
<evidence type="ECO:0000256" key="14">
    <source>
        <dbReference type="SAM" id="MobiDB-lite"/>
    </source>
</evidence>
<evidence type="ECO:0000256" key="4">
    <source>
        <dbReference type="ARBA" id="ARBA00022692"/>
    </source>
</evidence>
<dbReference type="Gene3D" id="1.10.238.10">
    <property type="entry name" value="EF-hand"/>
    <property type="match status" value="2"/>
</dbReference>
<feature type="coiled-coil region" evidence="13">
    <location>
        <begin position="1857"/>
        <end position="1898"/>
    </location>
</feature>
<evidence type="ECO:0000256" key="1">
    <source>
        <dbReference type="ARBA" id="ARBA00004141"/>
    </source>
</evidence>
<dbReference type="InterPro" id="IPR027359">
    <property type="entry name" value="Volt_channel_dom_sf"/>
</dbReference>
<dbReference type="EMBL" id="JABAHT010000014">
    <property type="protein sequence ID" value="KAF4670156.1"/>
    <property type="molecule type" value="Genomic_DNA"/>
</dbReference>
<keyword evidence="2" id="KW-0813">Transport</keyword>
<dbReference type="CDD" id="cd00051">
    <property type="entry name" value="EFh"/>
    <property type="match status" value="2"/>
</dbReference>
<dbReference type="SUPFAM" id="SSF47473">
    <property type="entry name" value="EF-hand"/>
    <property type="match status" value="1"/>
</dbReference>
<keyword evidence="13" id="KW-0175">Coiled coil</keyword>
<dbReference type="InterPro" id="IPR018247">
    <property type="entry name" value="EF_Hand_1_Ca_BS"/>
</dbReference>
<feature type="domain" description="EF-hand" evidence="16">
    <location>
        <begin position="1294"/>
        <end position="1329"/>
    </location>
</feature>
<dbReference type="PROSITE" id="PS00018">
    <property type="entry name" value="EF_HAND_1"/>
    <property type="match status" value="3"/>
</dbReference>
<dbReference type="Gene3D" id="1.10.287.70">
    <property type="match status" value="2"/>
</dbReference>
<dbReference type="SMART" id="SM00054">
    <property type="entry name" value="EFh"/>
    <property type="match status" value="4"/>
</dbReference>
<keyword evidence="5" id="KW-0631">Potassium channel</keyword>
<evidence type="ECO:0000256" key="11">
    <source>
        <dbReference type="ARBA" id="ARBA00023136"/>
    </source>
</evidence>
<dbReference type="Pfam" id="PF03645">
    <property type="entry name" value="Tctex-1"/>
    <property type="match status" value="1"/>
</dbReference>
<dbReference type="Pfam" id="PF00520">
    <property type="entry name" value="Ion_trans"/>
    <property type="match status" value="2"/>
</dbReference>
<evidence type="ECO:0000259" key="16">
    <source>
        <dbReference type="PROSITE" id="PS50222"/>
    </source>
</evidence>
<evidence type="ECO:0000256" key="3">
    <source>
        <dbReference type="ARBA" id="ARBA00022538"/>
    </source>
</evidence>
<dbReference type="Pfam" id="PF13499">
    <property type="entry name" value="EF-hand_7"/>
    <property type="match status" value="2"/>
</dbReference>
<evidence type="ECO:0000256" key="15">
    <source>
        <dbReference type="SAM" id="Phobius"/>
    </source>
</evidence>
<dbReference type="InterPro" id="IPR002048">
    <property type="entry name" value="EF_hand_dom"/>
</dbReference>
<dbReference type="InterPro" id="IPR003280">
    <property type="entry name" value="2pore_dom_K_chnl"/>
</dbReference>
<evidence type="ECO:0000256" key="7">
    <source>
        <dbReference type="ARBA" id="ARBA00022882"/>
    </source>
</evidence>
<dbReference type="InterPro" id="IPR038586">
    <property type="entry name" value="Tctex-1-like_sf"/>
</dbReference>
<dbReference type="Proteomes" id="UP000570595">
    <property type="component" value="Unassembled WGS sequence"/>
</dbReference>